<evidence type="ECO:0000256" key="9">
    <source>
        <dbReference type="ARBA" id="ARBA00023004"/>
    </source>
</evidence>
<keyword evidence="5 12" id="KW-0812">Transmembrane</keyword>
<keyword evidence="3" id="KW-1003">Cell membrane</keyword>
<keyword evidence="10" id="KW-0503">Monooxygenase</keyword>
<proteinExistence type="inferred from homology"/>
<evidence type="ECO:0000259" key="13">
    <source>
        <dbReference type="Pfam" id="PF00487"/>
    </source>
</evidence>
<feature type="transmembrane region" description="Helical" evidence="12">
    <location>
        <begin position="69"/>
        <end position="91"/>
    </location>
</feature>
<reference evidence="14" key="1">
    <citation type="journal article" date="2014" name="Int. J. Syst. Evol. Microbiol.">
        <title>Complete genome sequence of Corynebacterium casei LMG S-19264T (=DSM 44701T), isolated from a smear-ripened cheese.</title>
        <authorList>
            <consortium name="US DOE Joint Genome Institute (JGI-PGF)"/>
            <person name="Walter F."/>
            <person name="Albersmeier A."/>
            <person name="Kalinowski J."/>
            <person name="Ruckert C."/>
        </authorList>
    </citation>
    <scope>NUCLEOTIDE SEQUENCE</scope>
    <source>
        <strain evidence="14">KCTC 23310</strain>
    </source>
</reference>
<accession>A0A918WPN0</accession>
<keyword evidence="4" id="KW-0997">Cell inner membrane</keyword>
<dbReference type="GO" id="GO:0046872">
    <property type="term" value="F:metal ion binding"/>
    <property type="evidence" value="ECO:0007669"/>
    <property type="project" value="UniProtKB-KW"/>
</dbReference>
<dbReference type="GO" id="GO:0004497">
    <property type="term" value="F:monooxygenase activity"/>
    <property type="evidence" value="ECO:0007669"/>
    <property type="project" value="UniProtKB-KW"/>
</dbReference>
<reference evidence="14" key="2">
    <citation type="submission" date="2020-09" db="EMBL/GenBank/DDBJ databases">
        <authorList>
            <person name="Sun Q."/>
            <person name="Kim S."/>
        </authorList>
    </citation>
    <scope>NUCLEOTIDE SEQUENCE</scope>
    <source>
        <strain evidence="14">KCTC 23310</strain>
    </source>
</reference>
<keyword evidence="7 12" id="KW-1133">Transmembrane helix</keyword>
<evidence type="ECO:0000256" key="4">
    <source>
        <dbReference type="ARBA" id="ARBA00022519"/>
    </source>
</evidence>
<dbReference type="AlphaFoldDB" id="A0A918WPN0"/>
<dbReference type="RefSeq" id="WP_189412756.1">
    <property type="nucleotide sequence ID" value="NZ_BMYJ01000011.1"/>
</dbReference>
<dbReference type="PANTHER" id="PTHR38674">
    <property type="entry name" value="ALKANE 1-MONOOXYGENASE 1"/>
    <property type="match status" value="1"/>
</dbReference>
<evidence type="ECO:0000256" key="12">
    <source>
        <dbReference type="SAM" id="Phobius"/>
    </source>
</evidence>
<feature type="transmembrane region" description="Helical" evidence="12">
    <location>
        <begin position="22"/>
        <end position="48"/>
    </location>
</feature>
<sequence>MNRRLRLTDALPFWLSLTLPPLVVLGALLGGWTVVLAPLTAWSLFSLLDLITPQNHENADPETPEAALFWYRLITLIWWPVQFVLLIWLLWYVPRSGLRGWEAVGLFFGMGVVSGTIGINYAHELLHQRPRWERALGDLLLASVLYSHFRSEHLRVHHQHVATPRDTVTARYNEGFHRFFWRVLRTGHGSAFRAEAALLARRGLGPWDRRNPFWLYLGLQGGMLILALILGGWLGLALFVWQALVAVWQLELVNYVEHYGMTRRHLGEGKYEPVRPHHSWNADHRVTNWLLINLQRHSDHHVKPDRRFPLLQTYDPATAPQLPHGYPVMTALAMVPPLWRRRMNPRVREWRRRHYPDVTDWAGYNAGTNPPPKGA</sequence>
<evidence type="ECO:0000256" key="11">
    <source>
        <dbReference type="ARBA" id="ARBA00023136"/>
    </source>
</evidence>
<organism evidence="14 15">
    <name type="scientific">Neogemmobacter tilapiae</name>
    <dbReference type="NCBI Taxonomy" id="875041"/>
    <lineage>
        <taxon>Bacteria</taxon>
        <taxon>Pseudomonadati</taxon>
        <taxon>Pseudomonadota</taxon>
        <taxon>Alphaproteobacteria</taxon>
        <taxon>Rhodobacterales</taxon>
        <taxon>Paracoccaceae</taxon>
        <taxon>Neogemmobacter</taxon>
    </lineage>
</organism>
<dbReference type="Proteomes" id="UP000638981">
    <property type="component" value="Unassembled WGS sequence"/>
</dbReference>
<dbReference type="EMBL" id="BMYJ01000011">
    <property type="protein sequence ID" value="GHC64385.1"/>
    <property type="molecule type" value="Genomic_DNA"/>
</dbReference>
<dbReference type="InterPro" id="IPR005804">
    <property type="entry name" value="FA_desaturase_dom"/>
</dbReference>
<evidence type="ECO:0000313" key="14">
    <source>
        <dbReference type="EMBL" id="GHC64385.1"/>
    </source>
</evidence>
<dbReference type="Pfam" id="PF00487">
    <property type="entry name" value="FA_desaturase"/>
    <property type="match status" value="1"/>
</dbReference>
<dbReference type="InterPro" id="IPR033885">
    <property type="entry name" value="AlkB/XylM"/>
</dbReference>
<dbReference type="GO" id="GO:0005886">
    <property type="term" value="C:plasma membrane"/>
    <property type="evidence" value="ECO:0007669"/>
    <property type="project" value="UniProtKB-SubCell"/>
</dbReference>
<evidence type="ECO:0000256" key="10">
    <source>
        <dbReference type="ARBA" id="ARBA00023033"/>
    </source>
</evidence>
<dbReference type="GO" id="GO:0006629">
    <property type="term" value="P:lipid metabolic process"/>
    <property type="evidence" value="ECO:0007669"/>
    <property type="project" value="InterPro"/>
</dbReference>
<comment type="similarity">
    <text evidence="2">Belongs to the fatty acid desaturase type 1 family. AlkB subfamily.</text>
</comment>
<evidence type="ECO:0000313" key="15">
    <source>
        <dbReference type="Proteomes" id="UP000638981"/>
    </source>
</evidence>
<evidence type="ECO:0000256" key="5">
    <source>
        <dbReference type="ARBA" id="ARBA00022692"/>
    </source>
</evidence>
<keyword evidence="9" id="KW-0408">Iron</keyword>
<protein>
    <submittedName>
        <fullName evidence="14">Alkane 1-monooxygenase</fullName>
    </submittedName>
</protein>
<evidence type="ECO:0000256" key="6">
    <source>
        <dbReference type="ARBA" id="ARBA00022723"/>
    </source>
</evidence>
<keyword evidence="6" id="KW-0479">Metal-binding</keyword>
<keyword evidence="11 12" id="KW-0472">Membrane</keyword>
<dbReference type="PANTHER" id="PTHR38674:SF1">
    <property type="entry name" value="ALKANE 1-MONOOXYGENASE 1"/>
    <property type="match status" value="1"/>
</dbReference>
<name>A0A918WPN0_9RHOB</name>
<dbReference type="CDD" id="cd03512">
    <property type="entry name" value="Alkane-hydroxylase"/>
    <property type="match status" value="1"/>
</dbReference>
<comment type="subcellular location">
    <subcellularLocation>
        <location evidence="1">Cell inner membrane</location>
        <topology evidence="1">Multi-pass membrane protein</topology>
    </subcellularLocation>
</comment>
<keyword evidence="8" id="KW-0560">Oxidoreductase</keyword>
<evidence type="ECO:0000256" key="8">
    <source>
        <dbReference type="ARBA" id="ARBA00023002"/>
    </source>
</evidence>
<evidence type="ECO:0000256" key="3">
    <source>
        <dbReference type="ARBA" id="ARBA00022475"/>
    </source>
</evidence>
<evidence type="ECO:0000256" key="1">
    <source>
        <dbReference type="ARBA" id="ARBA00004429"/>
    </source>
</evidence>
<gene>
    <name evidence="14" type="ORF">GCM10007315_30960</name>
</gene>
<keyword evidence="15" id="KW-1185">Reference proteome</keyword>
<evidence type="ECO:0000256" key="7">
    <source>
        <dbReference type="ARBA" id="ARBA00022989"/>
    </source>
</evidence>
<feature type="transmembrane region" description="Helical" evidence="12">
    <location>
        <begin position="103"/>
        <end position="122"/>
    </location>
</feature>
<evidence type="ECO:0000256" key="2">
    <source>
        <dbReference type="ARBA" id="ARBA00010823"/>
    </source>
</evidence>
<comment type="caution">
    <text evidence="14">The sequence shown here is derived from an EMBL/GenBank/DDBJ whole genome shotgun (WGS) entry which is preliminary data.</text>
</comment>
<feature type="domain" description="Fatty acid desaturase" evidence="13">
    <location>
        <begin position="100"/>
        <end position="330"/>
    </location>
</feature>